<evidence type="ECO:0000313" key="3">
    <source>
        <dbReference type="Proteomes" id="UP000033930"/>
    </source>
</evidence>
<protein>
    <submittedName>
        <fullName evidence="2">Uncharacterized protein</fullName>
    </submittedName>
</protein>
<proteinExistence type="predicted"/>
<sequence>MKKIYSKILLTLLLVLTGFKNFFIKKAIAFNDGFLLGDIAVMPPQSPIEKIISGIKLVMLSPILVISMALFPNSCLRTRFPLSPNGS</sequence>
<dbReference type="AlphaFoldDB" id="A0A0G0VBQ0"/>
<name>A0A0G0VBQ0_9BACT</name>
<keyword evidence="1" id="KW-0472">Membrane</keyword>
<gene>
    <name evidence="2" type="ORF">UU50_C0019G0027</name>
</gene>
<keyword evidence="1" id="KW-0812">Transmembrane</keyword>
<dbReference type="Proteomes" id="UP000033930">
    <property type="component" value="Unassembled WGS sequence"/>
</dbReference>
<accession>A0A0G0VBQ0</accession>
<feature type="transmembrane region" description="Helical" evidence="1">
    <location>
        <begin position="53"/>
        <end position="71"/>
    </location>
</feature>
<keyword evidence="1" id="KW-1133">Transmembrane helix</keyword>
<evidence type="ECO:0000256" key="1">
    <source>
        <dbReference type="SAM" id="Phobius"/>
    </source>
</evidence>
<evidence type="ECO:0000313" key="2">
    <source>
        <dbReference type="EMBL" id="KKR98319.1"/>
    </source>
</evidence>
<organism evidence="2 3">
    <name type="scientific">Candidatus Uhrbacteria bacterium GW2011_GWC1_41_20</name>
    <dbReference type="NCBI Taxonomy" id="1618983"/>
    <lineage>
        <taxon>Bacteria</taxon>
        <taxon>Candidatus Uhriibacteriota</taxon>
    </lineage>
</organism>
<comment type="caution">
    <text evidence="2">The sequence shown here is derived from an EMBL/GenBank/DDBJ whole genome shotgun (WGS) entry which is preliminary data.</text>
</comment>
<dbReference type="EMBL" id="LCAW01000019">
    <property type="protein sequence ID" value="KKR98319.1"/>
    <property type="molecule type" value="Genomic_DNA"/>
</dbReference>
<reference evidence="2 3" key="1">
    <citation type="journal article" date="2015" name="Nature">
        <title>rRNA introns, odd ribosomes, and small enigmatic genomes across a large radiation of phyla.</title>
        <authorList>
            <person name="Brown C.T."/>
            <person name="Hug L.A."/>
            <person name="Thomas B.C."/>
            <person name="Sharon I."/>
            <person name="Castelle C.J."/>
            <person name="Singh A."/>
            <person name="Wilkins M.J."/>
            <person name="Williams K.H."/>
            <person name="Banfield J.F."/>
        </authorList>
    </citation>
    <scope>NUCLEOTIDE SEQUENCE [LARGE SCALE GENOMIC DNA]</scope>
</reference>